<evidence type="ECO:0000256" key="1">
    <source>
        <dbReference type="ARBA" id="ARBA00011738"/>
    </source>
</evidence>
<dbReference type="PROSITE" id="PS50405">
    <property type="entry name" value="GST_CTER"/>
    <property type="match status" value="1"/>
</dbReference>
<proteinExistence type="predicted"/>
<dbReference type="Gene3D" id="1.20.1050.10">
    <property type="match status" value="1"/>
</dbReference>
<protein>
    <submittedName>
        <fullName evidence="4">Uncharacterized protein</fullName>
    </submittedName>
</protein>
<evidence type="ECO:0000313" key="5">
    <source>
        <dbReference type="Proteomes" id="UP000617340"/>
    </source>
</evidence>
<dbReference type="InterPro" id="IPR004045">
    <property type="entry name" value="Glutathione_S-Trfase_N"/>
</dbReference>
<evidence type="ECO:0000259" key="3">
    <source>
        <dbReference type="PROSITE" id="PS50405"/>
    </source>
</evidence>
<organism evidence="4 5">
    <name type="scientific">Vespula germanica</name>
    <name type="common">German yellow jacket</name>
    <name type="synonym">Paravespula germanica</name>
    <dbReference type="NCBI Taxonomy" id="30212"/>
    <lineage>
        <taxon>Eukaryota</taxon>
        <taxon>Metazoa</taxon>
        <taxon>Ecdysozoa</taxon>
        <taxon>Arthropoda</taxon>
        <taxon>Hexapoda</taxon>
        <taxon>Insecta</taxon>
        <taxon>Pterygota</taxon>
        <taxon>Neoptera</taxon>
        <taxon>Endopterygota</taxon>
        <taxon>Hymenoptera</taxon>
        <taxon>Apocrita</taxon>
        <taxon>Aculeata</taxon>
        <taxon>Vespoidea</taxon>
        <taxon>Vespidae</taxon>
        <taxon>Vespinae</taxon>
        <taxon>Vespula</taxon>
    </lineage>
</organism>
<evidence type="ECO:0000259" key="2">
    <source>
        <dbReference type="PROSITE" id="PS50404"/>
    </source>
</evidence>
<dbReference type="Pfam" id="PF13417">
    <property type="entry name" value="GST_N_3"/>
    <property type="match status" value="1"/>
</dbReference>
<dbReference type="AlphaFoldDB" id="A0A834MYN8"/>
<dbReference type="SUPFAM" id="SSF47616">
    <property type="entry name" value="GST C-terminal domain-like"/>
    <property type="match status" value="1"/>
</dbReference>
<dbReference type="Pfam" id="PF00043">
    <property type="entry name" value="GST_C"/>
    <property type="match status" value="1"/>
</dbReference>
<dbReference type="PANTHER" id="PTHR43969">
    <property type="entry name" value="GLUTATHIONE S TRANSFERASE D10, ISOFORM A-RELATED"/>
    <property type="match status" value="1"/>
</dbReference>
<dbReference type="CDD" id="cd03045">
    <property type="entry name" value="GST_N_Delta_Epsilon"/>
    <property type="match status" value="1"/>
</dbReference>
<dbReference type="InterPro" id="IPR036249">
    <property type="entry name" value="Thioredoxin-like_sf"/>
</dbReference>
<dbReference type="InterPro" id="IPR004046">
    <property type="entry name" value="GST_C"/>
</dbReference>
<dbReference type="Gene3D" id="3.40.30.10">
    <property type="entry name" value="Glutaredoxin"/>
    <property type="match status" value="1"/>
</dbReference>
<dbReference type="SFLD" id="SFLDG00358">
    <property type="entry name" value="Main_(cytGST)"/>
    <property type="match status" value="1"/>
</dbReference>
<dbReference type="SFLD" id="SFLDG01153">
    <property type="entry name" value="Main.4:_Theta-like"/>
    <property type="match status" value="1"/>
</dbReference>
<feature type="domain" description="GST N-terminal" evidence="2">
    <location>
        <begin position="1"/>
        <end position="82"/>
    </location>
</feature>
<reference evidence="4" key="1">
    <citation type="journal article" date="2020" name="G3 (Bethesda)">
        <title>High-Quality Assemblies for Three Invasive Social Wasps from the &lt;i&gt;Vespula&lt;/i&gt; Genus.</title>
        <authorList>
            <person name="Harrop T.W.R."/>
            <person name="Guhlin J."/>
            <person name="McLaughlin G.M."/>
            <person name="Permina E."/>
            <person name="Stockwell P."/>
            <person name="Gilligan J."/>
            <person name="Le Lec M.F."/>
            <person name="Gruber M.A.M."/>
            <person name="Quinn O."/>
            <person name="Lovegrove M."/>
            <person name="Duncan E.J."/>
            <person name="Remnant E.J."/>
            <person name="Van Eeckhoven J."/>
            <person name="Graham B."/>
            <person name="Knapp R.A."/>
            <person name="Langford K.W."/>
            <person name="Kronenberg Z."/>
            <person name="Press M.O."/>
            <person name="Eacker S.M."/>
            <person name="Wilson-Rankin E.E."/>
            <person name="Purcell J."/>
            <person name="Lester P.J."/>
            <person name="Dearden P.K."/>
        </authorList>
    </citation>
    <scope>NUCLEOTIDE SEQUENCE</scope>
    <source>
        <strain evidence="4">Linc-1</strain>
    </source>
</reference>
<sequence length="217" mass="24816">MSLDLYYLPMSAPCRAVLLTAEAIGLSLNLKEIDLFSGEQLKTEYEEINPQRTIPFLVDGDYKLSESRAIMCYLVDQYGKNERLYPQNPVSRALVNQKLYFDIGTLYKTLSSYFYPVVFGDAESYDEEKYEKLKDSFDLLEKFLEDQDYVVGRSLTIADLTLASSVSTAEALGFEVFRYKNVSKWMDRIKSSAPGYRKANGEGLEILKKFVADRTSQ</sequence>
<name>A0A834MYN8_VESGE</name>
<keyword evidence="5" id="KW-1185">Reference proteome</keyword>
<dbReference type="EMBL" id="JACSDZ010000013">
    <property type="protein sequence ID" value="KAF7388609.1"/>
    <property type="molecule type" value="Genomic_DNA"/>
</dbReference>
<feature type="domain" description="GST C-terminal" evidence="3">
    <location>
        <begin position="88"/>
        <end position="210"/>
    </location>
</feature>
<evidence type="ECO:0000313" key="4">
    <source>
        <dbReference type="EMBL" id="KAF7388609.1"/>
    </source>
</evidence>
<comment type="caution">
    <text evidence="4">The sequence shown here is derived from an EMBL/GenBank/DDBJ whole genome shotgun (WGS) entry which is preliminary data.</text>
</comment>
<dbReference type="FunFam" id="3.40.30.10:FF:000034">
    <property type="entry name" value="glutathione S-transferase 1"/>
    <property type="match status" value="1"/>
</dbReference>
<gene>
    <name evidence="4" type="ORF">HZH68_012551</name>
</gene>
<dbReference type="SFLD" id="SFLDS00019">
    <property type="entry name" value="Glutathione_Transferase_(cytos"/>
    <property type="match status" value="1"/>
</dbReference>
<dbReference type="InterPro" id="IPR036282">
    <property type="entry name" value="Glutathione-S-Trfase_C_sf"/>
</dbReference>
<dbReference type="FunFam" id="1.20.1050.10:FF:000007">
    <property type="entry name" value="Glutathione S-transferase 1-1"/>
    <property type="match status" value="1"/>
</dbReference>
<dbReference type="InterPro" id="IPR040079">
    <property type="entry name" value="Glutathione_S-Trfase"/>
</dbReference>
<dbReference type="Proteomes" id="UP000617340">
    <property type="component" value="Unassembled WGS sequence"/>
</dbReference>
<accession>A0A834MYN8</accession>
<dbReference type="CDD" id="cd03177">
    <property type="entry name" value="GST_C_Delta_Epsilon"/>
    <property type="match status" value="1"/>
</dbReference>
<dbReference type="GO" id="GO:0004364">
    <property type="term" value="F:glutathione transferase activity"/>
    <property type="evidence" value="ECO:0007669"/>
    <property type="project" value="TreeGrafter"/>
</dbReference>
<dbReference type="InterPro" id="IPR010987">
    <property type="entry name" value="Glutathione-S-Trfase_C-like"/>
</dbReference>
<dbReference type="SUPFAM" id="SSF52833">
    <property type="entry name" value="Thioredoxin-like"/>
    <property type="match status" value="1"/>
</dbReference>
<dbReference type="PANTHER" id="PTHR43969:SF9">
    <property type="entry name" value="GLUTATHIONE S TRANSFERASE D10, ISOFORM A-RELATED"/>
    <property type="match status" value="1"/>
</dbReference>
<dbReference type="PROSITE" id="PS50404">
    <property type="entry name" value="GST_NTER"/>
    <property type="match status" value="1"/>
</dbReference>
<dbReference type="GO" id="GO:0006749">
    <property type="term" value="P:glutathione metabolic process"/>
    <property type="evidence" value="ECO:0007669"/>
    <property type="project" value="TreeGrafter"/>
</dbReference>
<comment type="subunit">
    <text evidence="1">Homodimer.</text>
</comment>